<accession>A0ABX8RUW4</accession>
<dbReference type="Proteomes" id="UP000694257">
    <property type="component" value="Chromosome"/>
</dbReference>
<keyword evidence="1" id="KW-0812">Transmembrane</keyword>
<dbReference type="EMBL" id="CP078145">
    <property type="protein sequence ID" value="QXN93434.1"/>
    <property type="molecule type" value="Genomic_DNA"/>
</dbReference>
<proteinExistence type="predicted"/>
<dbReference type="RefSeq" id="WP_218475457.1">
    <property type="nucleotide sequence ID" value="NZ_BAABJN010000001.1"/>
</dbReference>
<keyword evidence="1" id="KW-1133">Transmembrane helix</keyword>
<reference evidence="2 3" key="1">
    <citation type="submission" date="2021-07" db="EMBL/GenBank/DDBJ databases">
        <title>Whole Genome Sequence of Nocardia Iowensis.</title>
        <authorList>
            <person name="Lamm A."/>
            <person name="Collins-Fairclough A.M."/>
            <person name="Bunk B."/>
            <person name="Sproer C."/>
        </authorList>
    </citation>
    <scope>NUCLEOTIDE SEQUENCE [LARGE SCALE GENOMIC DNA]</scope>
    <source>
        <strain evidence="2 3">NRRL 5646</strain>
    </source>
</reference>
<feature type="transmembrane region" description="Helical" evidence="1">
    <location>
        <begin position="7"/>
        <end position="25"/>
    </location>
</feature>
<keyword evidence="3" id="KW-1185">Reference proteome</keyword>
<sequence>MSLIGTLLGYALTVFVLLLLARMVFDWMAVLGKNPSWADRPRALSYAATEPVIAPVRKVLQPVRAGGMSIDLAFTAVFVVALILRAVAFSL</sequence>
<protein>
    <submittedName>
        <fullName evidence="2">YggT family protein</fullName>
    </submittedName>
</protein>
<organism evidence="2 3">
    <name type="scientific">Nocardia iowensis</name>
    <dbReference type="NCBI Taxonomy" id="204891"/>
    <lineage>
        <taxon>Bacteria</taxon>
        <taxon>Bacillati</taxon>
        <taxon>Actinomycetota</taxon>
        <taxon>Actinomycetes</taxon>
        <taxon>Mycobacteriales</taxon>
        <taxon>Nocardiaceae</taxon>
        <taxon>Nocardia</taxon>
    </lineage>
</organism>
<feature type="transmembrane region" description="Helical" evidence="1">
    <location>
        <begin position="68"/>
        <end position="88"/>
    </location>
</feature>
<evidence type="ECO:0000313" key="2">
    <source>
        <dbReference type="EMBL" id="QXN93434.1"/>
    </source>
</evidence>
<dbReference type="InterPro" id="IPR003425">
    <property type="entry name" value="CCB3/YggT"/>
</dbReference>
<keyword evidence="1" id="KW-0472">Membrane</keyword>
<gene>
    <name evidence="2" type="ORF">KV110_10300</name>
</gene>
<dbReference type="Pfam" id="PF02325">
    <property type="entry name" value="CCB3_YggT"/>
    <property type="match status" value="1"/>
</dbReference>
<evidence type="ECO:0000313" key="3">
    <source>
        <dbReference type="Proteomes" id="UP000694257"/>
    </source>
</evidence>
<evidence type="ECO:0000256" key="1">
    <source>
        <dbReference type="SAM" id="Phobius"/>
    </source>
</evidence>
<name>A0ABX8RUW4_NOCIO</name>